<keyword evidence="3" id="KW-1185">Reference proteome</keyword>
<proteinExistence type="predicted"/>
<dbReference type="Proteomes" id="UP001302367">
    <property type="component" value="Chromosome 2"/>
</dbReference>
<dbReference type="EMBL" id="CP134185">
    <property type="protein sequence ID" value="WPA98964.1"/>
    <property type="molecule type" value="Genomic_DNA"/>
</dbReference>
<evidence type="ECO:0000313" key="2">
    <source>
        <dbReference type="EMBL" id="WPA98964.1"/>
    </source>
</evidence>
<accession>A0ABZ0NHJ6</accession>
<feature type="region of interest" description="Disordered" evidence="1">
    <location>
        <begin position="85"/>
        <end position="121"/>
    </location>
</feature>
<gene>
    <name evidence="2" type="ORF">RHO25_003577</name>
</gene>
<feature type="compositionally biased region" description="Polar residues" evidence="1">
    <location>
        <begin position="85"/>
        <end position="96"/>
    </location>
</feature>
<evidence type="ECO:0000313" key="3">
    <source>
        <dbReference type="Proteomes" id="UP001302367"/>
    </source>
</evidence>
<reference evidence="2 3" key="1">
    <citation type="submission" date="2023-09" db="EMBL/GenBank/DDBJ databases">
        <title>Complete-Gapless Cercospora beticola genome.</title>
        <authorList>
            <person name="Wyatt N.A."/>
            <person name="Spanner R.E."/>
            <person name="Bolton M.D."/>
        </authorList>
    </citation>
    <scope>NUCLEOTIDE SEQUENCE [LARGE SCALE GENOMIC DNA]</scope>
    <source>
        <strain evidence="2">Cb09-40</strain>
    </source>
</reference>
<name>A0ABZ0NHJ6_CERBT</name>
<sequence>MPEMQADTAQGTQPAWDAKQYSGALAHLERLQEQIDDMRRTIPSIVGPMAKPAKDKAQLFVQIKSAAVRSVDDVQALRNNWSSEQTQSILNRSQQSLEKDSDLSKAGTVPRYGWTQDTEMG</sequence>
<evidence type="ECO:0000256" key="1">
    <source>
        <dbReference type="SAM" id="MobiDB-lite"/>
    </source>
</evidence>
<protein>
    <submittedName>
        <fullName evidence="2">Uncharacterized protein</fullName>
    </submittedName>
</protein>
<dbReference type="GeneID" id="35430147"/>
<organism evidence="2 3">
    <name type="scientific">Cercospora beticola</name>
    <name type="common">Sugarbeet leaf spot fungus</name>
    <dbReference type="NCBI Taxonomy" id="122368"/>
    <lineage>
        <taxon>Eukaryota</taxon>
        <taxon>Fungi</taxon>
        <taxon>Dikarya</taxon>
        <taxon>Ascomycota</taxon>
        <taxon>Pezizomycotina</taxon>
        <taxon>Dothideomycetes</taxon>
        <taxon>Dothideomycetidae</taxon>
        <taxon>Mycosphaerellales</taxon>
        <taxon>Mycosphaerellaceae</taxon>
        <taxon>Cercospora</taxon>
    </lineage>
</organism>
<dbReference type="RefSeq" id="XP_023455062.2">
    <property type="nucleotide sequence ID" value="XM_023599075.2"/>
</dbReference>